<dbReference type="OrthoDB" id="2021143at2759"/>
<gene>
    <name evidence="1" type="ORF">PV09_04017</name>
</gene>
<protein>
    <submittedName>
        <fullName evidence="1">Uncharacterized protein</fullName>
    </submittedName>
</protein>
<dbReference type="VEuPathDB" id="FungiDB:PV09_04017"/>
<keyword evidence="2" id="KW-1185">Reference proteome</keyword>
<evidence type="ECO:0000313" key="2">
    <source>
        <dbReference type="Proteomes" id="UP000053259"/>
    </source>
</evidence>
<organism evidence="1 2">
    <name type="scientific">Verruconis gallopava</name>
    <dbReference type="NCBI Taxonomy" id="253628"/>
    <lineage>
        <taxon>Eukaryota</taxon>
        <taxon>Fungi</taxon>
        <taxon>Dikarya</taxon>
        <taxon>Ascomycota</taxon>
        <taxon>Pezizomycotina</taxon>
        <taxon>Dothideomycetes</taxon>
        <taxon>Pleosporomycetidae</taxon>
        <taxon>Venturiales</taxon>
        <taxon>Sympoventuriaceae</taxon>
        <taxon>Verruconis</taxon>
    </lineage>
</organism>
<dbReference type="AlphaFoldDB" id="A0A0D2AEE8"/>
<dbReference type="InParanoid" id="A0A0D2AEE8"/>
<evidence type="ECO:0000313" key="1">
    <source>
        <dbReference type="EMBL" id="KIW04835.1"/>
    </source>
</evidence>
<name>A0A0D2AEE8_9PEZI</name>
<dbReference type="Proteomes" id="UP000053259">
    <property type="component" value="Unassembled WGS sequence"/>
</dbReference>
<sequence length="89" mass="10005">MGQGSPREGLLGEDCRRLETFDGAREGGYEKYAAENDLVDEKGRPLREVYKICSVTSKLKGKPVLDLAATVIEDFEFLWNENYFSTPAL</sequence>
<proteinExistence type="predicted"/>
<dbReference type="HOGENOM" id="CLU_2456486_0_0_1"/>
<reference evidence="1 2" key="1">
    <citation type="submission" date="2015-01" db="EMBL/GenBank/DDBJ databases">
        <title>The Genome Sequence of Ochroconis gallopava CBS43764.</title>
        <authorList>
            <consortium name="The Broad Institute Genomics Platform"/>
            <person name="Cuomo C."/>
            <person name="de Hoog S."/>
            <person name="Gorbushina A."/>
            <person name="Stielow B."/>
            <person name="Teixiera M."/>
            <person name="Abouelleil A."/>
            <person name="Chapman S.B."/>
            <person name="Priest M."/>
            <person name="Young S.K."/>
            <person name="Wortman J."/>
            <person name="Nusbaum C."/>
            <person name="Birren B."/>
        </authorList>
    </citation>
    <scope>NUCLEOTIDE SEQUENCE [LARGE SCALE GENOMIC DNA]</scope>
    <source>
        <strain evidence="1 2">CBS 43764</strain>
    </source>
</reference>
<dbReference type="GeneID" id="27311990"/>
<accession>A0A0D2AEE8</accession>
<dbReference type="RefSeq" id="XP_016214704.1">
    <property type="nucleotide sequence ID" value="XM_016357300.1"/>
</dbReference>
<dbReference type="EMBL" id="KN847539">
    <property type="protein sequence ID" value="KIW04835.1"/>
    <property type="molecule type" value="Genomic_DNA"/>
</dbReference>